<keyword evidence="1" id="KW-1185">Reference proteome</keyword>
<evidence type="ECO:0000313" key="1">
    <source>
        <dbReference type="Proteomes" id="UP000095287"/>
    </source>
</evidence>
<proteinExistence type="predicted"/>
<dbReference type="AlphaFoldDB" id="A0A1I8APP1"/>
<organism evidence="1 2">
    <name type="scientific">Steinernema glaseri</name>
    <dbReference type="NCBI Taxonomy" id="37863"/>
    <lineage>
        <taxon>Eukaryota</taxon>
        <taxon>Metazoa</taxon>
        <taxon>Ecdysozoa</taxon>
        <taxon>Nematoda</taxon>
        <taxon>Chromadorea</taxon>
        <taxon>Rhabditida</taxon>
        <taxon>Tylenchina</taxon>
        <taxon>Panagrolaimomorpha</taxon>
        <taxon>Strongyloidoidea</taxon>
        <taxon>Steinernematidae</taxon>
        <taxon>Steinernema</taxon>
    </lineage>
</organism>
<reference evidence="2" key="1">
    <citation type="submission" date="2016-11" db="UniProtKB">
        <authorList>
            <consortium name="WormBaseParasite"/>
        </authorList>
    </citation>
    <scope>IDENTIFICATION</scope>
</reference>
<name>A0A1I8APP1_9BILA</name>
<dbReference type="Proteomes" id="UP000095287">
    <property type="component" value="Unplaced"/>
</dbReference>
<sequence length="138" mass="16356">MDSLIDDWKKGNGRSVLEGQQRFFFSFQSEDDWSKLLEKSYNMDHLFYDLVEQIVGYLPRKDVETIAKVANRSQELENWSAAAEDQLENRFLLDVLVFIEDPGSKDGDSRMRLDVRKILPDGRQEDWDFKQGRYAWIR</sequence>
<dbReference type="WBParaSite" id="L893_g7938.t1">
    <property type="protein sequence ID" value="L893_g7938.t1"/>
    <property type="gene ID" value="L893_g7938"/>
</dbReference>
<accession>A0A1I8APP1</accession>
<evidence type="ECO:0000313" key="2">
    <source>
        <dbReference type="WBParaSite" id="L893_g7938.t1"/>
    </source>
</evidence>
<protein>
    <submittedName>
        <fullName evidence="2">F-box domain-containing protein</fullName>
    </submittedName>
</protein>